<keyword evidence="2" id="KW-1185">Reference proteome</keyword>
<dbReference type="AlphaFoldDB" id="A0A445AGA7"/>
<dbReference type="EMBL" id="SDMP01000012">
    <property type="protein sequence ID" value="RYR25455.1"/>
    <property type="molecule type" value="Genomic_DNA"/>
</dbReference>
<accession>A0A445AGA7</accession>
<organism evidence="1 2">
    <name type="scientific">Arachis hypogaea</name>
    <name type="common">Peanut</name>
    <dbReference type="NCBI Taxonomy" id="3818"/>
    <lineage>
        <taxon>Eukaryota</taxon>
        <taxon>Viridiplantae</taxon>
        <taxon>Streptophyta</taxon>
        <taxon>Embryophyta</taxon>
        <taxon>Tracheophyta</taxon>
        <taxon>Spermatophyta</taxon>
        <taxon>Magnoliopsida</taxon>
        <taxon>eudicotyledons</taxon>
        <taxon>Gunneridae</taxon>
        <taxon>Pentapetalae</taxon>
        <taxon>rosids</taxon>
        <taxon>fabids</taxon>
        <taxon>Fabales</taxon>
        <taxon>Fabaceae</taxon>
        <taxon>Papilionoideae</taxon>
        <taxon>50 kb inversion clade</taxon>
        <taxon>dalbergioids sensu lato</taxon>
        <taxon>Dalbergieae</taxon>
        <taxon>Pterocarpus clade</taxon>
        <taxon>Arachis</taxon>
    </lineage>
</organism>
<comment type="caution">
    <text evidence="1">The sequence shown here is derived from an EMBL/GenBank/DDBJ whole genome shotgun (WGS) entry which is preliminary data.</text>
</comment>
<proteinExistence type="predicted"/>
<evidence type="ECO:0000313" key="1">
    <source>
        <dbReference type="EMBL" id="RYR25455.1"/>
    </source>
</evidence>
<reference evidence="1 2" key="1">
    <citation type="submission" date="2019-01" db="EMBL/GenBank/DDBJ databases">
        <title>Sequencing of cultivated peanut Arachis hypogaea provides insights into genome evolution and oil improvement.</title>
        <authorList>
            <person name="Chen X."/>
        </authorList>
    </citation>
    <scope>NUCLEOTIDE SEQUENCE [LARGE SCALE GENOMIC DNA]</scope>
    <source>
        <strain evidence="2">cv. Fuhuasheng</strain>
        <tissue evidence="1">Leaves</tissue>
    </source>
</reference>
<sequence>MHNINIYSGSNNSIIETKCTTEVSYDPTISDKKIPKIGILFESFEKAPQLYYNYANKVGFEPHIRNTNLDKHGMISINQSIQCNRDGYQIKKNLAT</sequence>
<name>A0A445AGA7_ARAHY</name>
<protein>
    <recommendedName>
        <fullName evidence="3">FAR1 domain-containing protein</fullName>
    </recommendedName>
</protein>
<gene>
    <name evidence="1" type="ORF">Ahy_B02g059216</name>
</gene>
<dbReference type="Proteomes" id="UP000289738">
    <property type="component" value="Chromosome B02"/>
</dbReference>
<evidence type="ECO:0000313" key="2">
    <source>
        <dbReference type="Proteomes" id="UP000289738"/>
    </source>
</evidence>
<evidence type="ECO:0008006" key="3">
    <source>
        <dbReference type="Google" id="ProtNLM"/>
    </source>
</evidence>